<dbReference type="Gene3D" id="4.10.1000.10">
    <property type="entry name" value="Zinc finger, CCCH-type"/>
    <property type="match status" value="1"/>
</dbReference>
<feature type="region of interest" description="Disordered" evidence="2">
    <location>
        <begin position="91"/>
        <end position="194"/>
    </location>
</feature>
<keyword evidence="1" id="KW-0479">Metal-binding</keyword>
<dbReference type="FunFam" id="4.10.1000.10:FF:000026">
    <property type="entry name" value="Zinc finger CCCH domain-containing protein 11A"/>
    <property type="match status" value="1"/>
</dbReference>
<dbReference type="GO" id="GO:0008270">
    <property type="term" value="F:zinc ion binding"/>
    <property type="evidence" value="ECO:0007669"/>
    <property type="project" value="UniProtKB-KW"/>
</dbReference>
<evidence type="ECO:0000256" key="2">
    <source>
        <dbReference type="SAM" id="MobiDB-lite"/>
    </source>
</evidence>
<dbReference type="InterPro" id="IPR000571">
    <property type="entry name" value="Znf_CCCH"/>
</dbReference>
<dbReference type="GO" id="GO:0016973">
    <property type="term" value="P:poly(A)+ mRNA export from nucleus"/>
    <property type="evidence" value="ECO:0007669"/>
    <property type="project" value="TreeGrafter"/>
</dbReference>
<name>A0AAN8M7N8_9TELE</name>
<dbReference type="PANTHER" id="PTHR15725:SF14">
    <property type="entry name" value="ZINC FINGER CCCH DOMAIN-CONTAINING PROTEIN 11A"/>
    <property type="match status" value="1"/>
</dbReference>
<keyword evidence="1" id="KW-0862">Zinc</keyword>
<feature type="compositionally biased region" description="Polar residues" evidence="2">
    <location>
        <begin position="509"/>
        <end position="518"/>
    </location>
</feature>
<keyword evidence="5" id="KW-1185">Reference proteome</keyword>
<feature type="compositionally biased region" description="Polar residues" evidence="2">
    <location>
        <begin position="791"/>
        <end position="805"/>
    </location>
</feature>
<feature type="compositionally biased region" description="Polar residues" evidence="2">
    <location>
        <begin position="647"/>
        <end position="658"/>
    </location>
</feature>
<feature type="compositionally biased region" description="Acidic residues" evidence="2">
    <location>
        <begin position="152"/>
        <end position="166"/>
    </location>
</feature>
<proteinExistence type="predicted"/>
<dbReference type="Pfam" id="PF15663">
    <property type="entry name" value="zf-CCCH_3"/>
    <property type="match status" value="1"/>
</dbReference>
<feature type="region of interest" description="Disordered" evidence="2">
    <location>
        <begin position="779"/>
        <end position="821"/>
    </location>
</feature>
<sequence>MTNHGDDCYFFYYSNCAKGDSCPFRHCEAAMGSEVVCSLWQESRCFRQVCKFRHMEIKKNRKEIACYWENQPAGCQKPHCAFHHEKPRFIDGQYVPPNKSSALKEEEESHEDSLPPVPIPSPANPQLRGVIKAETQENVPSPTHPPVVINPADDEDEDEDDQLSEGEDSRSGSDGSRVVSPRKMAVGSSSDDSLDFGVRTLEEIRLRKALKASMRRAGYPVPSQGSDQRNNGASGEKENMRSFIRPSLVTAKDDTVVFGEKTGRRNVADRLGKRVVKEVPAGGDLPMKRCLAERLGRKMDEGEMDLPPQKALKPVRDRLGLPVEPTTASESAERNSESTAPEVIRIKTLEEIRQEKLAKSQGQAPGDNPLPSTPDTTSTTKAPKRGTTGKPAASLHVKTFSEILHAKRKLEEDQQQGPSLRKAKQAAMEAAPGYSQAQGPTETAMPSRVAPPGGGVKVKTLEEIRREKAAKMQARGQEASNGKSPGSASGEGGTKKPLVLRINKAASPAASTTTQKTSEVTEKTEKQTEPASVATEASPANGRSDAVSGDSVKVKTFEEIMREKRLRRQQLQEEQASSTSQPEGSAEADSFPKQATGPALQREKRARVSPPAASSPPSITLEAPAQALKTPLRQRITLKPKAASLVSCATASPQQGSPLRQAEADSPSLSPRSSSAAPGKRKRGFLGGSSPPKQAALAAAVASPGPSVKGSPVEKAQDGAQKMCPGQATEAKVRPKLNVRPSVMKLAAQVKPGQKRTSARSAVAAVKPLNSTYAVQEEPLQELPCKRREVSSTSSSVKDQMSSVVSRRPPTIPGPGLSSSPLREEFQAVPVNQHSPAITIAAPETCIVPQSPVVNTPIQPKPRRPSVAMSRSTASAPSANCSTSAMDEFDELMNEFTDDRLEDDLELDPGKGEDDYLLELSEMIDS</sequence>
<feature type="region of interest" description="Disordered" evidence="2">
    <location>
        <begin position="299"/>
        <end position="737"/>
    </location>
</feature>
<feature type="compositionally biased region" description="Basic and acidic residues" evidence="2">
    <location>
        <begin position="459"/>
        <end position="470"/>
    </location>
</feature>
<feature type="region of interest" description="Disordered" evidence="2">
    <location>
        <begin position="851"/>
        <end position="882"/>
    </location>
</feature>
<feature type="compositionally biased region" description="Basic and acidic residues" evidence="2">
    <location>
        <begin position="519"/>
        <end position="528"/>
    </location>
</feature>
<feature type="compositionally biased region" description="Low complexity" evidence="2">
    <location>
        <begin position="664"/>
        <end position="678"/>
    </location>
</feature>
<feature type="domain" description="C3H1-type" evidence="3">
    <location>
        <begin position="7"/>
        <end position="29"/>
    </location>
</feature>
<feature type="compositionally biased region" description="Polar residues" evidence="2">
    <location>
        <begin position="478"/>
        <end position="487"/>
    </location>
</feature>
<dbReference type="PANTHER" id="PTHR15725">
    <property type="entry name" value="ZN-FINGER, C-X8-C-X5-C-X3-H TYPE-CONTAINING"/>
    <property type="match status" value="1"/>
</dbReference>
<dbReference type="PROSITE" id="PS50103">
    <property type="entry name" value="ZF_C3H1"/>
    <property type="match status" value="1"/>
</dbReference>
<organism evidence="4 5">
    <name type="scientific">Coregonus suidteri</name>
    <dbReference type="NCBI Taxonomy" id="861788"/>
    <lineage>
        <taxon>Eukaryota</taxon>
        <taxon>Metazoa</taxon>
        <taxon>Chordata</taxon>
        <taxon>Craniata</taxon>
        <taxon>Vertebrata</taxon>
        <taxon>Euteleostomi</taxon>
        <taxon>Actinopterygii</taxon>
        <taxon>Neopterygii</taxon>
        <taxon>Teleostei</taxon>
        <taxon>Protacanthopterygii</taxon>
        <taxon>Salmoniformes</taxon>
        <taxon>Salmonidae</taxon>
        <taxon>Coregoninae</taxon>
        <taxon>Coregonus</taxon>
    </lineage>
</organism>
<dbReference type="EMBL" id="JAGTTL010000008">
    <property type="protein sequence ID" value="KAK6319481.1"/>
    <property type="molecule type" value="Genomic_DNA"/>
</dbReference>
<feature type="compositionally biased region" description="Basic and acidic residues" evidence="2">
    <location>
        <begin position="344"/>
        <end position="358"/>
    </location>
</feature>
<feature type="compositionally biased region" description="Polar residues" evidence="2">
    <location>
        <begin position="869"/>
        <end position="882"/>
    </location>
</feature>
<evidence type="ECO:0000313" key="5">
    <source>
        <dbReference type="Proteomes" id="UP001356427"/>
    </source>
</evidence>
<dbReference type="AlphaFoldDB" id="A0AAN8M7N8"/>
<feature type="region of interest" description="Disordered" evidence="2">
    <location>
        <begin position="213"/>
        <end position="238"/>
    </location>
</feature>
<evidence type="ECO:0000259" key="3">
    <source>
        <dbReference type="PROSITE" id="PS50103"/>
    </source>
</evidence>
<keyword evidence="1" id="KW-0863">Zinc-finger</keyword>
<feature type="compositionally biased region" description="Low complexity" evidence="2">
    <location>
        <begin position="609"/>
        <end position="618"/>
    </location>
</feature>
<comment type="caution">
    <text evidence="4">The sequence shown here is derived from an EMBL/GenBank/DDBJ whole genome shotgun (WGS) entry which is preliminary data.</text>
</comment>
<protein>
    <recommendedName>
        <fullName evidence="3">C3H1-type domain-containing protein</fullName>
    </recommendedName>
</protein>
<dbReference type="InterPro" id="IPR041686">
    <property type="entry name" value="Znf-CCCH_3"/>
</dbReference>
<evidence type="ECO:0000313" key="4">
    <source>
        <dbReference type="EMBL" id="KAK6319481.1"/>
    </source>
</evidence>
<gene>
    <name evidence="4" type="ORF">J4Q44_G00106920</name>
</gene>
<evidence type="ECO:0000256" key="1">
    <source>
        <dbReference type="PROSITE-ProRule" id="PRU00723"/>
    </source>
</evidence>
<feature type="compositionally biased region" description="Basic and acidic residues" evidence="2">
    <location>
        <begin position="552"/>
        <end position="563"/>
    </location>
</feature>
<feature type="compositionally biased region" description="Low complexity" evidence="2">
    <location>
        <begin position="689"/>
        <end position="707"/>
    </location>
</feature>
<accession>A0AAN8M7N8</accession>
<feature type="region of interest" description="Disordered" evidence="2">
    <location>
        <begin position="897"/>
        <end position="926"/>
    </location>
</feature>
<feature type="zinc finger region" description="C3H1-type" evidence="1">
    <location>
        <begin position="7"/>
        <end position="29"/>
    </location>
</feature>
<feature type="compositionally biased region" description="Polar residues" evidence="2">
    <location>
        <begin position="223"/>
        <end position="233"/>
    </location>
</feature>
<reference evidence="4 5" key="1">
    <citation type="submission" date="2021-04" db="EMBL/GenBank/DDBJ databases">
        <authorList>
            <person name="De Guttry C."/>
            <person name="Zahm M."/>
            <person name="Klopp C."/>
            <person name="Cabau C."/>
            <person name="Louis A."/>
            <person name="Berthelot C."/>
            <person name="Parey E."/>
            <person name="Roest Crollius H."/>
            <person name="Montfort J."/>
            <person name="Robinson-Rechavi M."/>
            <person name="Bucao C."/>
            <person name="Bouchez O."/>
            <person name="Gislard M."/>
            <person name="Lluch J."/>
            <person name="Milhes M."/>
            <person name="Lampietro C."/>
            <person name="Lopez Roques C."/>
            <person name="Donnadieu C."/>
            <person name="Braasch I."/>
            <person name="Desvignes T."/>
            <person name="Postlethwait J."/>
            <person name="Bobe J."/>
            <person name="Wedekind C."/>
            <person name="Guiguen Y."/>
        </authorList>
    </citation>
    <scope>NUCLEOTIDE SEQUENCE [LARGE SCALE GENOMIC DNA]</scope>
    <source>
        <strain evidence="4">Cs_M1</strain>
        <tissue evidence="4">Blood</tissue>
    </source>
</reference>
<dbReference type="Proteomes" id="UP001356427">
    <property type="component" value="Unassembled WGS sequence"/>
</dbReference>